<name>A0A0V1DKL3_TRIPS</name>
<dbReference type="Proteomes" id="UP000054995">
    <property type="component" value="Unassembled WGS sequence"/>
</dbReference>
<keyword evidence="2" id="KW-1185">Reference proteome</keyword>
<reference evidence="1 2" key="1">
    <citation type="submission" date="2015-01" db="EMBL/GenBank/DDBJ databases">
        <title>Evolution of Trichinella species and genotypes.</title>
        <authorList>
            <person name="Korhonen P.K."/>
            <person name="Edoardo P."/>
            <person name="Giuseppe L.R."/>
            <person name="Gasser R.B."/>
        </authorList>
    </citation>
    <scope>NUCLEOTIDE SEQUENCE [LARGE SCALE GENOMIC DNA]</scope>
    <source>
        <strain evidence="1">ISS470</strain>
    </source>
</reference>
<organism evidence="1 2">
    <name type="scientific">Trichinella pseudospiralis</name>
    <name type="common">Parasitic roundworm</name>
    <dbReference type="NCBI Taxonomy" id="6337"/>
    <lineage>
        <taxon>Eukaryota</taxon>
        <taxon>Metazoa</taxon>
        <taxon>Ecdysozoa</taxon>
        <taxon>Nematoda</taxon>
        <taxon>Enoplea</taxon>
        <taxon>Dorylaimia</taxon>
        <taxon>Trichinellida</taxon>
        <taxon>Trichinellidae</taxon>
        <taxon>Trichinella</taxon>
    </lineage>
</organism>
<proteinExistence type="predicted"/>
<sequence>MHLNIRINFSRHLAQQLHMIFTVSFGYGLS</sequence>
<dbReference type="EMBL" id="JYDT01003882">
    <property type="protein sequence ID" value="KRY62042.1"/>
    <property type="molecule type" value="Genomic_DNA"/>
</dbReference>
<evidence type="ECO:0000313" key="2">
    <source>
        <dbReference type="Proteomes" id="UP000054995"/>
    </source>
</evidence>
<gene>
    <name evidence="1" type="ORF">T4D_5237</name>
</gene>
<evidence type="ECO:0000313" key="1">
    <source>
        <dbReference type="EMBL" id="KRY62042.1"/>
    </source>
</evidence>
<dbReference type="AlphaFoldDB" id="A0A0V1DKL3"/>
<protein>
    <submittedName>
        <fullName evidence="1">Uncharacterized protein</fullName>
    </submittedName>
</protein>
<comment type="caution">
    <text evidence="1">The sequence shown here is derived from an EMBL/GenBank/DDBJ whole genome shotgun (WGS) entry which is preliminary data.</text>
</comment>
<accession>A0A0V1DKL3</accession>